<reference evidence="4 5" key="1">
    <citation type="submission" date="2022-05" db="EMBL/GenBank/DDBJ databases">
        <title>Chromosome-level reference genomes for two strains of Caenorhabditis briggsae: an improved platform for comparative genomics.</title>
        <authorList>
            <person name="Stevens L."/>
            <person name="Andersen E.C."/>
        </authorList>
    </citation>
    <scope>NUCLEOTIDE SEQUENCE [LARGE SCALE GENOMIC DNA]</scope>
    <source>
        <strain evidence="4">QX1410_ONT</strain>
        <tissue evidence="4">Whole-organism</tissue>
    </source>
</reference>
<keyword evidence="1" id="KW-0175">Coiled coil</keyword>
<feature type="region of interest" description="Disordered" evidence="2">
    <location>
        <begin position="176"/>
        <end position="216"/>
    </location>
</feature>
<evidence type="ECO:0000256" key="2">
    <source>
        <dbReference type="SAM" id="MobiDB-lite"/>
    </source>
</evidence>
<gene>
    <name evidence="4" type="ORF">L3Y34_004461</name>
</gene>
<evidence type="ECO:0000256" key="3">
    <source>
        <dbReference type="SAM" id="SignalP"/>
    </source>
</evidence>
<dbReference type="Proteomes" id="UP000827892">
    <property type="component" value="Chromosome IV"/>
</dbReference>
<proteinExistence type="predicted"/>
<dbReference type="AlphaFoldDB" id="A0AAE9D5T9"/>
<feature type="signal peptide" evidence="3">
    <location>
        <begin position="1"/>
        <end position="24"/>
    </location>
</feature>
<dbReference type="EMBL" id="CP090894">
    <property type="protein sequence ID" value="ULT95802.1"/>
    <property type="molecule type" value="Genomic_DNA"/>
</dbReference>
<feature type="chain" id="PRO_5042095674" evidence="3">
    <location>
        <begin position="25"/>
        <end position="216"/>
    </location>
</feature>
<keyword evidence="3" id="KW-0732">Signal</keyword>
<feature type="compositionally biased region" description="Basic and acidic residues" evidence="2">
    <location>
        <begin position="206"/>
        <end position="216"/>
    </location>
</feature>
<feature type="coiled-coil region" evidence="1">
    <location>
        <begin position="103"/>
        <end position="137"/>
    </location>
</feature>
<sequence length="216" mass="25707">MFVTSRFNCSFFFFVLFFILFCFSRQFSSMSYQHEVVQYAPTEDNEIHALIRGKPSFCKANIRVSTQQFQERLSYLDKRYDHLRKMTHSLRKKVNELEDIMRMDNDEENMETIKKLLEEIKKEKQLMRDEAHIIKGELSKTMYNEDLRSKILNFIDQFECFWYDDNERRLAGEWKKIDADRKSSAAESEASSSMIGDDDTPSTSSDGHKPYRETSM</sequence>
<organism evidence="4 5">
    <name type="scientific">Caenorhabditis briggsae</name>
    <dbReference type="NCBI Taxonomy" id="6238"/>
    <lineage>
        <taxon>Eukaryota</taxon>
        <taxon>Metazoa</taxon>
        <taxon>Ecdysozoa</taxon>
        <taxon>Nematoda</taxon>
        <taxon>Chromadorea</taxon>
        <taxon>Rhabditida</taxon>
        <taxon>Rhabditina</taxon>
        <taxon>Rhabditomorpha</taxon>
        <taxon>Rhabditoidea</taxon>
        <taxon>Rhabditidae</taxon>
        <taxon>Peloderinae</taxon>
        <taxon>Caenorhabditis</taxon>
    </lineage>
</organism>
<protein>
    <submittedName>
        <fullName evidence="4">Uncharacterized protein</fullName>
    </submittedName>
</protein>
<evidence type="ECO:0000313" key="5">
    <source>
        <dbReference type="Proteomes" id="UP000827892"/>
    </source>
</evidence>
<evidence type="ECO:0000313" key="4">
    <source>
        <dbReference type="EMBL" id="ULT95802.1"/>
    </source>
</evidence>
<name>A0AAE9D5T9_CAEBR</name>
<evidence type="ECO:0000256" key="1">
    <source>
        <dbReference type="SAM" id="Coils"/>
    </source>
</evidence>
<accession>A0AAE9D5T9</accession>